<keyword evidence="1" id="KW-1133">Transmembrane helix</keyword>
<dbReference type="AlphaFoldDB" id="A0A7W6DM09"/>
<organism evidence="2 3">
    <name type="scientific">Sphingobium fontiphilum</name>
    <dbReference type="NCBI Taxonomy" id="944425"/>
    <lineage>
        <taxon>Bacteria</taxon>
        <taxon>Pseudomonadati</taxon>
        <taxon>Pseudomonadota</taxon>
        <taxon>Alphaproteobacteria</taxon>
        <taxon>Sphingomonadales</taxon>
        <taxon>Sphingomonadaceae</taxon>
        <taxon>Sphingobium</taxon>
    </lineage>
</organism>
<proteinExistence type="predicted"/>
<evidence type="ECO:0000313" key="2">
    <source>
        <dbReference type="EMBL" id="MBB3982348.1"/>
    </source>
</evidence>
<accession>A0A7W6DM09</accession>
<evidence type="ECO:0000256" key="1">
    <source>
        <dbReference type="SAM" id="Phobius"/>
    </source>
</evidence>
<gene>
    <name evidence="2" type="ORF">GGR44_002011</name>
</gene>
<feature type="transmembrane region" description="Helical" evidence="1">
    <location>
        <begin position="29"/>
        <end position="49"/>
    </location>
</feature>
<dbReference type="RefSeq" id="WP_343052321.1">
    <property type="nucleotide sequence ID" value="NZ_JACIEB010000004.1"/>
</dbReference>
<keyword evidence="1" id="KW-0472">Membrane</keyword>
<keyword evidence="1" id="KW-0812">Transmembrane</keyword>
<comment type="caution">
    <text evidence="2">The sequence shown here is derived from an EMBL/GenBank/DDBJ whole genome shotgun (WGS) entry which is preliminary data.</text>
</comment>
<name>A0A7W6DM09_9SPHN</name>
<feature type="transmembrane region" description="Helical" evidence="1">
    <location>
        <begin position="55"/>
        <end position="78"/>
    </location>
</feature>
<dbReference type="EMBL" id="JACIEB010000004">
    <property type="protein sequence ID" value="MBB3982348.1"/>
    <property type="molecule type" value="Genomic_DNA"/>
</dbReference>
<protein>
    <submittedName>
        <fullName evidence="2">Uncharacterized protein</fullName>
    </submittedName>
</protein>
<evidence type="ECO:0000313" key="3">
    <source>
        <dbReference type="Proteomes" id="UP000552757"/>
    </source>
</evidence>
<dbReference type="Proteomes" id="UP000552757">
    <property type="component" value="Unassembled WGS sequence"/>
</dbReference>
<reference evidence="2 3" key="1">
    <citation type="submission" date="2020-08" db="EMBL/GenBank/DDBJ databases">
        <title>Genomic Encyclopedia of Type Strains, Phase IV (KMG-IV): sequencing the most valuable type-strain genomes for metagenomic binning, comparative biology and taxonomic classification.</title>
        <authorList>
            <person name="Goeker M."/>
        </authorList>
    </citation>
    <scope>NUCLEOTIDE SEQUENCE [LARGE SCALE GENOMIC DNA]</scope>
    <source>
        <strain evidence="2 3">DSM 29348</strain>
    </source>
</reference>
<keyword evidence="3" id="KW-1185">Reference proteome</keyword>
<sequence>MDEHDPESKAARKALRHELRMVAVRPRRWGLWLLTIGLLLMLAPGAWGVHSLWGWSPLFLGMVAACASAPLLAISIWLRRRYARQRRTLISPRR</sequence>